<evidence type="ECO:0000313" key="3">
    <source>
        <dbReference type="Proteomes" id="UP000654670"/>
    </source>
</evidence>
<proteinExistence type="predicted"/>
<dbReference type="AlphaFoldDB" id="A0A917RXE8"/>
<dbReference type="CDD" id="cd04301">
    <property type="entry name" value="NAT_SF"/>
    <property type="match status" value="1"/>
</dbReference>
<organism evidence="2 3">
    <name type="scientific">Sporolactobacillus putidus</name>
    <dbReference type="NCBI Taxonomy" id="492735"/>
    <lineage>
        <taxon>Bacteria</taxon>
        <taxon>Bacillati</taxon>
        <taxon>Bacillota</taxon>
        <taxon>Bacilli</taxon>
        <taxon>Bacillales</taxon>
        <taxon>Sporolactobacillaceae</taxon>
        <taxon>Sporolactobacillus</taxon>
    </lineage>
</organism>
<comment type="caution">
    <text evidence="2">The sequence shown here is derived from an EMBL/GenBank/DDBJ whole genome shotgun (WGS) entry which is preliminary data.</text>
</comment>
<dbReference type="InterPro" id="IPR052829">
    <property type="entry name" value="N-acetyltransferase_domain"/>
</dbReference>
<dbReference type="GO" id="GO:0016747">
    <property type="term" value="F:acyltransferase activity, transferring groups other than amino-acyl groups"/>
    <property type="evidence" value="ECO:0007669"/>
    <property type="project" value="InterPro"/>
</dbReference>
<dbReference type="InterPro" id="IPR000182">
    <property type="entry name" value="GNAT_dom"/>
</dbReference>
<dbReference type="PANTHER" id="PTHR43259:SF1">
    <property type="entry name" value="N-ACETYLTRANSFERASE DOMAIN-CONTAINING PROTEIN"/>
    <property type="match status" value="1"/>
</dbReference>
<dbReference type="Proteomes" id="UP000654670">
    <property type="component" value="Unassembled WGS sequence"/>
</dbReference>
<accession>A0A917RXE8</accession>
<protein>
    <submittedName>
        <fullName evidence="2">N-acetyltransferase YdgE</fullName>
    </submittedName>
</protein>
<gene>
    <name evidence="2" type="primary">ydgE</name>
    <name evidence="2" type="ORF">GCM10007968_03190</name>
</gene>
<dbReference type="PROSITE" id="PS51186">
    <property type="entry name" value="GNAT"/>
    <property type="match status" value="1"/>
</dbReference>
<dbReference type="RefSeq" id="WP_188801205.1">
    <property type="nucleotide sequence ID" value="NZ_BMOK01000001.1"/>
</dbReference>
<dbReference type="SUPFAM" id="SSF55729">
    <property type="entry name" value="Acyl-CoA N-acyltransferases (Nat)"/>
    <property type="match status" value="1"/>
</dbReference>
<dbReference type="InterPro" id="IPR016181">
    <property type="entry name" value="Acyl_CoA_acyltransferase"/>
</dbReference>
<dbReference type="Gene3D" id="3.40.630.30">
    <property type="match status" value="1"/>
</dbReference>
<keyword evidence="3" id="KW-1185">Reference proteome</keyword>
<reference evidence="2" key="1">
    <citation type="journal article" date="2014" name="Int. J. Syst. Evol. Microbiol.">
        <title>Complete genome sequence of Corynebacterium casei LMG S-19264T (=DSM 44701T), isolated from a smear-ripened cheese.</title>
        <authorList>
            <consortium name="US DOE Joint Genome Institute (JGI-PGF)"/>
            <person name="Walter F."/>
            <person name="Albersmeier A."/>
            <person name="Kalinowski J."/>
            <person name="Ruckert C."/>
        </authorList>
    </citation>
    <scope>NUCLEOTIDE SEQUENCE</scope>
    <source>
        <strain evidence="2">JCM 15325</strain>
    </source>
</reference>
<evidence type="ECO:0000313" key="2">
    <source>
        <dbReference type="EMBL" id="GGL42633.1"/>
    </source>
</evidence>
<dbReference type="Pfam" id="PF00583">
    <property type="entry name" value="Acetyltransf_1"/>
    <property type="match status" value="1"/>
</dbReference>
<feature type="domain" description="N-acetyltransferase" evidence="1">
    <location>
        <begin position="3"/>
        <end position="156"/>
    </location>
</feature>
<reference evidence="2" key="2">
    <citation type="submission" date="2020-09" db="EMBL/GenBank/DDBJ databases">
        <authorList>
            <person name="Sun Q."/>
            <person name="Ohkuma M."/>
        </authorList>
    </citation>
    <scope>NUCLEOTIDE SEQUENCE</scope>
    <source>
        <strain evidence="2">JCM 15325</strain>
    </source>
</reference>
<name>A0A917RXE8_9BACL</name>
<dbReference type="EMBL" id="BMOK01000001">
    <property type="protein sequence ID" value="GGL42633.1"/>
    <property type="molecule type" value="Genomic_DNA"/>
</dbReference>
<dbReference type="PANTHER" id="PTHR43259">
    <property type="entry name" value="SPT10P"/>
    <property type="match status" value="1"/>
</dbReference>
<evidence type="ECO:0000259" key="1">
    <source>
        <dbReference type="PROSITE" id="PS51186"/>
    </source>
</evidence>
<sequence>MTVKITEMKETDFHPYMRRMVQEYAVEKQRTGTWTAEEALQNAIDEFNRLLPRGFFTPDNHFFTFLDDLGRGIGRLWLYYHLNDLTRDAFIYDFEIFSAFRDQGFGQAALNELFHYCRRIGLEKLSLHVFAHNQRAIHVYRKLGFTATDINMFKYL</sequence>